<gene>
    <name evidence="2" type="ordered locus">XF_1612</name>
</gene>
<dbReference type="AlphaFoldDB" id="Q9PCZ2"/>
<name>Q9PCZ2_XYLFA</name>
<protein>
    <submittedName>
        <fullName evidence="2">Uncharacterized protein</fullName>
    </submittedName>
</protein>
<dbReference type="Proteomes" id="UP000000812">
    <property type="component" value="Chromosome"/>
</dbReference>
<evidence type="ECO:0000313" key="2">
    <source>
        <dbReference type="EMBL" id="AAF84421.1"/>
    </source>
</evidence>
<evidence type="ECO:0000313" key="3">
    <source>
        <dbReference type="Proteomes" id="UP000000812"/>
    </source>
</evidence>
<proteinExistence type="predicted"/>
<dbReference type="PIR" id="D82660">
    <property type="entry name" value="D82660"/>
</dbReference>
<reference evidence="2 3" key="1">
    <citation type="journal article" date="2000" name="Nature">
        <title>The genome sequence of the plant pathogen Xylella fastidiosa.</title>
        <authorList>
            <person name="Simpson A.J."/>
            <person name="Reinach F.C."/>
            <person name="Arruda P."/>
            <person name="Abreu F.A."/>
            <person name="Acencio M."/>
            <person name="Alvarenga R."/>
            <person name="Alves L.M."/>
            <person name="Araya J.E."/>
            <person name="Baia G.S."/>
            <person name="Baptista C.S."/>
            <person name="Barros M.H."/>
            <person name="Bonaccorsi E.D."/>
            <person name="Bordin S."/>
            <person name="Bove J.M."/>
            <person name="Briones M.R."/>
            <person name="Bueno M.R."/>
            <person name="Camargo A.A."/>
            <person name="Camargo L.E."/>
            <person name="Carraro D.M."/>
            <person name="Carrer H."/>
            <person name="Colauto N.B."/>
            <person name="Colombo C."/>
            <person name="Costa F.F."/>
            <person name="Costa M.C."/>
            <person name="Costa-Neto C.M."/>
            <person name="Coutinho L.L."/>
            <person name="Cristofani M."/>
            <person name="Dias-Neto E."/>
            <person name="Docena C."/>
            <person name="El-Dorry H."/>
            <person name="Facincani A.P."/>
            <person name="Ferreira A.J."/>
            <person name="Ferreira V.C."/>
            <person name="Ferro J.A."/>
            <person name="Fraga J.S."/>
            <person name="Franca S.C."/>
            <person name="Franco M.C."/>
            <person name="Frohme M."/>
            <person name="Furlan L.R."/>
            <person name="Garnier M."/>
            <person name="Goldman G.H."/>
            <person name="Goldman M.H."/>
            <person name="Gomes S.L."/>
            <person name="Gruber A."/>
            <person name="Ho P.L."/>
            <person name="Hoheisel J.D."/>
            <person name="Junqueira M.L."/>
            <person name="Kemper E.L."/>
            <person name="Kitajima J.P."/>
            <person name="Krieger J.E."/>
            <person name="Kuramae E.E."/>
            <person name="Laigret F."/>
            <person name="Lambais M.R."/>
            <person name="Leite L.C."/>
            <person name="Lemos E.G."/>
            <person name="Lemos M.V."/>
            <person name="Lopes S.A."/>
            <person name="Lopes C.R."/>
            <person name="Machado J.A."/>
            <person name="Machado M.A."/>
            <person name="Madeira A.M."/>
            <person name="Madeira H.M."/>
            <person name="Marino C.L."/>
            <person name="Marques M.V."/>
            <person name="Martins E.A."/>
            <person name="Martins E.M."/>
            <person name="Matsukuma A.Y."/>
            <person name="Menck C.F."/>
            <person name="Miracca E.C."/>
            <person name="Miyaki C.Y."/>
            <person name="Monteriro-Vitorello C.B."/>
            <person name="Moon D.H."/>
            <person name="Nagai M.A."/>
            <person name="Nascimento A.L."/>
            <person name="Netto L.E."/>
            <person name="Nhani A.Jr."/>
            <person name="Nobrega F.G."/>
            <person name="Nunes L.R."/>
            <person name="Oliveira M.A."/>
            <person name="de Oliveira M.C."/>
            <person name="de Oliveira R.C."/>
            <person name="Palmieri D.A."/>
            <person name="Paris A."/>
            <person name="Peixoto B.R."/>
            <person name="Pereira G.A."/>
            <person name="Pereira H.A.Jr."/>
            <person name="Pesquero J.B."/>
            <person name="Quaggio R.B."/>
            <person name="Roberto P.G."/>
            <person name="Rodrigues V."/>
            <person name="de M Rosa A.J."/>
            <person name="de Rosa V.E.Jr."/>
            <person name="de Sa R.G."/>
            <person name="Santelli R.V."/>
            <person name="Sawasaki H.E."/>
            <person name="da Silva A.C."/>
            <person name="da Silva A.M."/>
            <person name="da Silva F.R."/>
            <person name="da Silva W.A.Jr."/>
            <person name="da Silveira J.F."/>
            <person name="Silvestri M.L."/>
            <person name="Siqueira W.J."/>
            <person name="de Souza A.A."/>
            <person name="de Souza A.P."/>
            <person name="Terenzi M.F."/>
            <person name="Truffi D."/>
            <person name="Tsai S.M."/>
            <person name="Tsuhako M.H."/>
            <person name="Vallada H."/>
            <person name="Van Sluys M.A."/>
            <person name="Verjovski-Almeida S."/>
            <person name="Vettore A.L."/>
            <person name="Zago M.A."/>
            <person name="Zatz M."/>
            <person name="Meidanis J."/>
            <person name="Setubal J.C."/>
        </authorList>
    </citation>
    <scope>NUCLEOTIDE SEQUENCE [LARGE SCALE GENOMIC DNA]</scope>
    <source>
        <strain evidence="2 3">9a5c</strain>
    </source>
</reference>
<accession>Q9PCZ2</accession>
<dbReference type="HOGENOM" id="CLU_3124320_0_0_6"/>
<keyword evidence="1" id="KW-0175">Coiled coil</keyword>
<organism evidence="2 3">
    <name type="scientific">Xylella fastidiosa (strain 9a5c)</name>
    <dbReference type="NCBI Taxonomy" id="160492"/>
    <lineage>
        <taxon>Bacteria</taxon>
        <taxon>Pseudomonadati</taxon>
        <taxon>Pseudomonadota</taxon>
        <taxon>Gammaproteobacteria</taxon>
        <taxon>Lysobacterales</taxon>
        <taxon>Lysobacteraceae</taxon>
        <taxon>Xylella</taxon>
    </lineage>
</organism>
<evidence type="ECO:0000256" key="1">
    <source>
        <dbReference type="SAM" id="Coils"/>
    </source>
</evidence>
<feature type="coiled-coil region" evidence="1">
    <location>
        <begin position="17"/>
        <end position="44"/>
    </location>
</feature>
<dbReference type="EMBL" id="AE003849">
    <property type="protein sequence ID" value="AAF84421.1"/>
    <property type="molecule type" value="Genomic_DNA"/>
</dbReference>
<dbReference type="eggNOG" id="COG0727">
    <property type="taxonomic scope" value="Bacteria"/>
</dbReference>
<dbReference type="KEGG" id="xfa:XF_1612"/>
<sequence>MTKISERNIKVARKNVCKNIQRLNKKLSNKIKNEEAALHDIVARTHSTPI</sequence>